<proteinExistence type="inferred from homology"/>
<dbReference type="Proteomes" id="UP000435649">
    <property type="component" value="Unassembled WGS sequence"/>
</dbReference>
<evidence type="ECO:0000256" key="8">
    <source>
        <dbReference type="ARBA" id="ARBA00048555"/>
    </source>
</evidence>
<dbReference type="GO" id="GO:0005524">
    <property type="term" value="F:ATP binding"/>
    <property type="evidence" value="ECO:0007669"/>
    <property type="project" value="InterPro"/>
</dbReference>
<dbReference type="InterPro" id="IPR027417">
    <property type="entry name" value="P-loop_NTPase"/>
</dbReference>
<evidence type="ECO:0000256" key="7">
    <source>
        <dbReference type="ARBA" id="ARBA00033354"/>
    </source>
</evidence>
<dbReference type="EC" id="2.5.1.17" evidence="3"/>
<evidence type="ECO:0000256" key="4">
    <source>
        <dbReference type="ARBA" id="ARBA00024929"/>
    </source>
</evidence>
<comment type="pathway">
    <text evidence="1">Cofactor biosynthesis; adenosylcobalamin biosynthesis; adenosylcobalamin from cob(II)yrinate a,c-diamide: step 2/7.</text>
</comment>
<dbReference type="GO" id="GO:0008817">
    <property type="term" value="F:corrinoid adenosyltransferase activity"/>
    <property type="evidence" value="ECO:0007669"/>
    <property type="project" value="UniProtKB-EC"/>
</dbReference>
<comment type="caution">
    <text evidence="10">The sequence shown here is derived from an EMBL/GenBank/DDBJ whole genome shotgun (WGS) entry which is preliminary data.</text>
</comment>
<dbReference type="PANTHER" id="PTHR46638:SF1">
    <property type="entry name" value="CORRINOID ADENOSYLTRANSFERASE"/>
    <property type="match status" value="1"/>
</dbReference>
<evidence type="ECO:0000313" key="11">
    <source>
        <dbReference type="Proteomes" id="UP000435649"/>
    </source>
</evidence>
<gene>
    <name evidence="10" type="ORF">FYJ85_11575</name>
</gene>
<evidence type="ECO:0000256" key="2">
    <source>
        <dbReference type="ARBA" id="ARBA00007487"/>
    </source>
</evidence>
<dbReference type="RefSeq" id="WP_154418697.1">
    <property type="nucleotide sequence ID" value="NZ_CALXOB010000057.1"/>
</dbReference>
<dbReference type="GO" id="GO:0009236">
    <property type="term" value="P:cobalamin biosynthetic process"/>
    <property type="evidence" value="ECO:0007669"/>
    <property type="project" value="InterPro"/>
</dbReference>
<sequence>MLKEEDRTKGLLLNLTGDGKGKSSSAFGIAVRALGWEWRVAVLQFIKGGRPTGERNFFRKYVPGMMFESCGLGLTKGPGDHASAAAAGWERAKELLRGFDGELLILDELNIAVRHGYLDAAEVAAALSGRRAGLNVIVTGRGAAPELLEIADLVSEIRAVRHPFLNGEPARKGLDY</sequence>
<name>A0A844G200_9BACT</name>
<accession>A0A844G200</accession>
<organism evidence="10 11">
    <name type="scientific">Victivallis lenta</name>
    <dbReference type="NCBI Taxonomy" id="2606640"/>
    <lineage>
        <taxon>Bacteria</taxon>
        <taxon>Pseudomonadati</taxon>
        <taxon>Lentisphaerota</taxon>
        <taxon>Lentisphaeria</taxon>
        <taxon>Victivallales</taxon>
        <taxon>Victivallaceae</taxon>
        <taxon>Victivallis</taxon>
    </lineage>
</organism>
<keyword evidence="10" id="KW-0808">Transferase</keyword>
<dbReference type="AlphaFoldDB" id="A0A844G200"/>
<evidence type="ECO:0000256" key="1">
    <source>
        <dbReference type="ARBA" id="ARBA00005121"/>
    </source>
</evidence>
<evidence type="ECO:0000256" key="9">
    <source>
        <dbReference type="ARBA" id="ARBA00048692"/>
    </source>
</evidence>
<dbReference type="EMBL" id="VUNS01000011">
    <property type="protein sequence ID" value="MST97677.1"/>
    <property type="molecule type" value="Genomic_DNA"/>
</dbReference>
<dbReference type="PIRSF" id="PIRSF015617">
    <property type="entry name" value="Adensltrnsf_CobA"/>
    <property type="match status" value="1"/>
</dbReference>
<dbReference type="Pfam" id="PF02572">
    <property type="entry name" value="CobA_CobO_BtuR"/>
    <property type="match status" value="1"/>
</dbReference>
<comment type="function">
    <text evidence="4">Required for both de novo synthesis of the corrin ring for the assimilation of exogenous corrinoids. Participates in the adenosylation of a variety of incomplete and complete corrinoids.</text>
</comment>
<evidence type="ECO:0000313" key="10">
    <source>
        <dbReference type="EMBL" id="MST97677.1"/>
    </source>
</evidence>
<keyword evidence="11" id="KW-1185">Reference proteome</keyword>
<comment type="similarity">
    <text evidence="2">Belongs to the Cob(I)alamin adenosyltransferase family.</text>
</comment>
<reference evidence="10 11" key="1">
    <citation type="submission" date="2019-08" db="EMBL/GenBank/DDBJ databases">
        <title>In-depth cultivation of the pig gut microbiome towards novel bacterial diversity and tailored functional studies.</title>
        <authorList>
            <person name="Wylensek D."/>
            <person name="Hitch T.C.A."/>
            <person name="Clavel T."/>
        </authorList>
    </citation>
    <scope>NUCLEOTIDE SEQUENCE [LARGE SCALE GENOMIC DNA]</scope>
    <source>
        <strain evidence="10 11">BBE-744-WT-12</strain>
    </source>
</reference>
<evidence type="ECO:0000256" key="5">
    <source>
        <dbReference type="ARBA" id="ARBA00031529"/>
    </source>
</evidence>
<dbReference type="PANTHER" id="PTHR46638">
    <property type="entry name" value="CORRINOID ADENOSYLTRANSFERASE"/>
    <property type="match status" value="1"/>
</dbReference>
<dbReference type="Gene3D" id="3.40.50.300">
    <property type="entry name" value="P-loop containing nucleotide triphosphate hydrolases"/>
    <property type="match status" value="1"/>
</dbReference>
<comment type="catalytic activity">
    <reaction evidence="8">
        <text>2 cob(II)yrinate a,c diamide + reduced [electron-transfer flavoprotein] + 2 ATP = 2 adenosylcob(III)yrinate a,c-diamide + 2 triphosphate + oxidized [electron-transfer flavoprotein] + 3 H(+)</text>
        <dbReference type="Rhea" id="RHEA:11528"/>
        <dbReference type="Rhea" id="RHEA-COMP:10685"/>
        <dbReference type="Rhea" id="RHEA-COMP:10686"/>
        <dbReference type="ChEBI" id="CHEBI:15378"/>
        <dbReference type="ChEBI" id="CHEBI:18036"/>
        <dbReference type="ChEBI" id="CHEBI:30616"/>
        <dbReference type="ChEBI" id="CHEBI:57692"/>
        <dbReference type="ChEBI" id="CHEBI:58307"/>
        <dbReference type="ChEBI" id="CHEBI:58503"/>
        <dbReference type="ChEBI" id="CHEBI:58537"/>
        <dbReference type="EC" id="2.5.1.17"/>
    </reaction>
</comment>
<protein>
    <recommendedName>
        <fullName evidence="3">corrinoid adenosyltransferase</fullName>
        <ecNumber evidence="3">2.5.1.17</ecNumber>
    </recommendedName>
    <alternativeName>
        <fullName evidence="5">Cob(II)alamin adenosyltransferase</fullName>
    </alternativeName>
    <alternativeName>
        <fullName evidence="7">Cob(II)yrinic acid a,c-diamide adenosyltransferase</fullName>
    </alternativeName>
    <alternativeName>
        <fullName evidence="6">Cobinamide/cobalamin adenosyltransferase</fullName>
    </alternativeName>
</protein>
<dbReference type="SUPFAM" id="SSF52540">
    <property type="entry name" value="P-loop containing nucleoside triphosphate hydrolases"/>
    <property type="match status" value="1"/>
</dbReference>
<evidence type="ECO:0000256" key="6">
    <source>
        <dbReference type="ARBA" id="ARBA00033334"/>
    </source>
</evidence>
<evidence type="ECO:0000256" key="3">
    <source>
        <dbReference type="ARBA" id="ARBA00012454"/>
    </source>
</evidence>
<comment type="catalytic activity">
    <reaction evidence="9">
        <text>2 cob(II)alamin + reduced [electron-transfer flavoprotein] + 2 ATP = 2 adenosylcob(III)alamin + 2 triphosphate + oxidized [electron-transfer flavoprotein] + 3 H(+)</text>
        <dbReference type="Rhea" id="RHEA:28671"/>
        <dbReference type="Rhea" id="RHEA-COMP:10685"/>
        <dbReference type="Rhea" id="RHEA-COMP:10686"/>
        <dbReference type="ChEBI" id="CHEBI:15378"/>
        <dbReference type="ChEBI" id="CHEBI:16304"/>
        <dbReference type="ChEBI" id="CHEBI:18036"/>
        <dbReference type="ChEBI" id="CHEBI:18408"/>
        <dbReference type="ChEBI" id="CHEBI:30616"/>
        <dbReference type="ChEBI" id="CHEBI:57692"/>
        <dbReference type="ChEBI" id="CHEBI:58307"/>
        <dbReference type="EC" id="2.5.1.17"/>
    </reaction>
</comment>
<dbReference type="InterPro" id="IPR003724">
    <property type="entry name" value="CblAdoTrfase_CobA"/>
</dbReference>